<comment type="caution">
    <text evidence="3">The sequence shown here is derived from an EMBL/GenBank/DDBJ whole genome shotgun (WGS) entry which is preliminary data.</text>
</comment>
<sequence length="316" mass="32634">MLSGLTGCTDEPATTAGHTTSASPAARSEIEPVRVWERSAFLAQANLVGATSWISTTDTPVTRAGASVPGPMIAYDAATGEQSWSTRPLGETPICAISPRYDGAAVVGVLGGKGCATLAGVNVATGALQWSRPVSDGDRTLRTGAGAIVLGGGGSLGQGDGPLTCFASADGSPVAAGSSACTAAAAELELVRSDGKPVVHNDFRELARHDGVVLGWLATESASQLFAFDEKSGRQLWQRARVNGETVFADDRGFVRVLPEGAAMALTRVDGRTWSPEGTPGSVPAIEFVARFDNVVVFLRPDSTTQVGWLTGYRLD</sequence>
<organism evidence="3 4">
    <name type="scientific">Knoellia subterranea KCTC 19937</name>
    <dbReference type="NCBI Taxonomy" id="1385521"/>
    <lineage>
        <taxon>Bacteria</taxon>
        <taxon>Bacillati</taxon>
        <taxon>Actinomycetota</taxon>
        <taxon>Actinomycetes</taxon>
        <taxon>Micrococcales</taxon>
        <taxon>Intrasporangiaceae</taxon>
        <taxon>Knoellia</taxon>
    </lineage>
</organism>
<evidence type="ECO:0000313" key="4">
    <source>
        <dbReference type="Proteomes" id="UP000030011"/>
    </source>
</evidence>
<dbReference type="Pfam" id="PF13360">
    <property type="entry name" value="PQQ_2"/>
    <property type="match status" value="1"/>
</dbReference>
<feature type="region of interest" description="Disordered" evidence="1">
    <location>
        <begin position="1"/>
        <end position="28"/>
    </location>
</feature>
<dbReference type="EMBL" id="AVPK01000014">
    <property type="protein sequence ID" value="KGN36184.1"/>
    <property type="molecule type" value="Genomic_DNA"/>
</dbReference>
<protein>
    <recommendedName>
        <fullName evidence="2">Pyrrolo-quinoline quinone repeat domain-containing protein</fullName>
    </recommendedName>
</protein>
<dbReference type="Proteomes" id="UP000030011">
    <property type="component" value="Unassembled WGS sequence"/>
</dbReference>
<dbReference type="InterPro" id="IPR011047">
    <property type="entry name" value="Quinoprotein_ADH-like_sf"/>
</dbReference>
<proteinExistence type="predicted"/>
<dbReference type="InterPro" id="IPR015943">
    <property type="entry name" value="WD40/YVTN_repeat-like_dom_sf"/>
</dbReference>
<evidence type="ECO:0000259" key="2">
    <source>
        <dbReference type="Pfam" id="PF13360"/>
    </source>
</evidence>
<evidence type="ECO:0000256" key="1">
    <source>
        <dbReference type="SAM" id="MobiDB-lite"/>
    </source>
</evidence>
<dbReference type="AlphaFoldDB" id="A0A0A0JHF1"/>
<feature type="domain" description="Pyrrolo-quinoline quinone repeat" evidence="2">
    <location>
        <begin position="67"/>
        <end position="273"/>
    </location>
</feature>
<accession>A0A0A0JHF1</accession>
<dbReference type="STRING" id="1385521.N803_04810"/>
<keyword evidence="4" id="KW-1185">Reference proteome</keyword>
<dbReference type="Gene3D" id="2.130.10.10">
    <property type="entry name" value="YVTN repeat-like/Quinoprotein amine dehydrogenase"/>
    <property type="match status" value="1"/>
</dbReference>
<dbReference type="SUPFAM" id="SSF50998">
    <property type="entry name" value="Quinoprotein alcohol dehydrogenase-like"/>
    <property type="match status" value="1"/>
</dbReference>
<dbReference type="InterPro" id="IPR002372">
    <property type="entry name" value="PQQ_rpt_dom"/>
</dbReference>
<evidence type="ECO:0000313" key="3">
    <source>
        <dbReference type="EMBL" id="KGN36184.1"/>
    </source>
</evidence>
<gene>
    <name evidence="3" type="ORF">N803_04810</name>
</gene>
<reference evidence="3 4" key="1">
    <citation type="submission" date="2013-08" db="EMBL/GenBank/DDBJ databases">
        <title>The genome sequence of Knoellia subterranea.</title>
        <authorList>
            <person name="Zhu W."/>
            <person name="Wang G."/>
        </authorList>
    </citation>
    <scope>NUCLEOTIDE SEQUENCE [LARGE SCALE GENOMIC DNA]</scope>
    <source>
        <strain evidence="3 4">KCTC 19937</strain>
    </source>
</reference>
<name>A0A0A0JHF1_9MICO</name>